<dbReference type="Proteomes" id="UP000255036">
    <property type="component" value="Unassembled WGS sequence"/>
</dbReference>
<comment type="caution">
    <text evidence="1">The sequence shown here is derived from an EMBL/GenBank/DDBJ whole genome shotgun (WGS) entry which is preliminary data.</text>
</comment>
<dbReference type="NCBIfam" id="TIGR04066">
    <property type="entry name" value="nat_prod_clost"/>
    <property type="match status" value="1"/>
</dbReference>
<evidence type="ECO:0000313" key="1">
    <source>
        <dbReference type="EMBL" id="RDU23772.1"/>
    </source>
</evidence>
<keyword evidence="2" id="KW-1185">Reference proteome</keyword>
<name>A0A371AW55_9FIRM</name>
<protein>
    <submittedName>
        <fullName evidence="1">TIGR04066 family peptide maturation system protein</fullName>
    </submittedName>
</protein>
<dbReference type="AlphaFoldDB" id="A0A371AW55"/>
<evidence type="ECO:0000313" key="2">
    <source>
        <dbReference type="Proteomes" id="UP000255036"/>
    </source>
</evidence>
<sequence>MVKNLVVYPYNHDVEILLKYKEWLMDYHITGAVSFKEHSLIMEKLQKKHKFMESQNLKSVLDFAQILYLCDPMGEYISEQYSFAIEEAVKNKKEILLSRALFNKLNDQLLKKNRLRPECILKNDYIMKNVYNTNRLLELPIPVIAIAGLGEKCSKFETQILVNQVVSEMGYRPLTFSTNILGSLFGMYSLPDMLFGKEFSYQEKIIQFNHYVYDICKSQNPDVIIIGYPSGVMPLGEHYYNYFGEIPSIMSYAVPSDIGILNLYYAENMEEEYLKNLQNYCMQKYSFPVEAFCVAAQRVEYSPADKVFEFYFLGDEFLEKHYPQIDQNSLRMINITDICGAKQVIESLIQLLEQNVNSL</sequence>
<gene>
    <name evidence="1" type="ORF">DWV06_07910</name>
</gene>
<dbReference type="InterPro" id="IPR023823">
    <property type="entry name" value="CHP04066_peptide_maturation"/>
</dbReference>
<proteinExistence type="predicted"/>
<reference evidence="1 2" key="1">
    <citation type="submission" date="2018-07" db="EMBL/GenBank/DDBJ databases">
        <title>Anaerosacharophilus polymeroproducens gen. nov. sp. nov., an anaerobic bacterium isolated from salt field.</title>
        <authorList>
            <person name="Kim W."/>
            <person name="Yang S.-H."/>
            <person name="Oh J."/>
            <person name="Lee J.-H."/>
            <person name="Kwon K.K."/>
        </authorList>
    </citation>
    <scope>NUCLEOTIDE SEQUENCE [LARGE SCALE GENOMIC DNA]</scope>
    <source>
        <strain evidence="1 2">MCWD5</strain>
    </source>
</reference>
<organism evidence="1 2">
    <name type="scientific">Anaerosacchariphilus polymeriproducens</name>
    <dbReference type="NCBI Taxonomy" id="1812858"/>
    <lineage>
        <taxon>Bacteria</taxon>
        <taxon>Bacillati</taxon>
        <taxon>Bacillota</taxon>
        <taxon>Clostridia</taxon>
        <taxon>Lachnospirales</taxon>
        <taxon>Lachnospiraceae</taxon>
        <taxon>Anaerosacchariphilus</taxon>
    </lineage>
</organism>
<dbReference type="EMBL" id="QRCT01000019">
    <property type="protein sequence ID" value="RDU23772.1"/>
    <property type="molecule type" value="Genomic_DNA"/>
</dbReference>
<accession>A0A371AW55</accession>